<keyword evidence="13" id="KW-0614">Plasmid</keyword>
<dbReference type="PROSITE" id="PS51900">
    <property type="entry name" value="CB"/>
    <property type="match status" value="1"/>
</dbReference>
<evidence type="ECO:0000256" key="3">
    <source>
        <dbReference type="ARBA" id="ARBA00022490"/>
    </source>
</evidence>
<dbReference type="NCBIfam" id="TIGR02225">
    <property type="entry name" value="recomb_XerD"/>
    <property type="match status" value="1"/>
</dbReference>
<evidence type="ECO:0000256" key="10">
    <source>
        <dbReference type="HAMAP-Rule" id="MF_01808"/>
    </source>
</evidence>
<dbReference type="NCBIfam" id="NF040815">
    <property type="entry name" value="recomb_XerA_Arch"/>
    <property type="match status" value="1"/>
</dbReference>
<evidence type="ECO:0000259" key="11">
    <source>
        <dbReference type="PROSITE" id="PS51898"/>
    </source>
</evidence>
<dbReference type="PROSITE" id="PS51898">
    <property type="entry name" value="TYR_RECOMBINASE"/>
    <property type="match status" value="1"/>
</dbReference>
<keyword evidence="3 10" id="KW-0963">Cytoplasm</keyword>
<comment type="caution">
    <text evidence="10">Lacks conserved residue(s) required for the propagation of feature annotation.</text>
</comment>
<comment type="similarity">
    <text evidence="2">Belongs to the 'phage' integrase family. XerD subfamily.</text>
</comment>
<dbReference type="InterPro" id="IPR011932">
    <property type="entry name" value="Recomb_XerD"/>
</dbReference>
<dbReference type="InterPro" id="IPR023009">
    <property type="entry name" value="Tyrosine_recombinase_XerC/XerD"/>
</dbReference>
<dbReference type="Gene3D" id="1.10.150.130">
    <property type="match status" value="1"/>
</dbReference>
<accession>A0A830QTS2</accession>
<dbReference type="Proteomes" id="UP000679848">
    <property type="component" value="Plasmid pMM59_01"/>
</dbReference>
<keyword evidence="4 10" id="KW-0132">Cell division</keyword>
<comment type="similarity">
    <text evidence="10">Belongs to the 'phage' integrase family. XerC subfamily.</text>
</comment>
<evidence type="ECO:0000256" key="2">
    <source>
        <dbReference type="ARBA" id="ARBA00010450"/>
    </source>
</evidence>
<dbReference type="NCBIfam" id="NF001399">
    <property type="entry name" value="PRK00283.1"/>
    <property type="match status" value="1"/>
</dbReference>
<dbReference type="Pfam" id="PF00589">
    <property type="entry name" value="Phage_integrase"/>
    <property type="match status" value="1"/>
</dbReference>
<dbReference type="AlphaFoldDB" id="A0A830QTS2"/>
<evidence type="ECO:0000256" key="9">
    <source>
        <dbReference type="ARBA" id="ARBA00023306"/>
    </source>
</evidence>
<dbReference type="KEGG" id="pfaa:MM59RIKEN_31730"/>
<evidence type="ECO:0000256" key="7">
    <source>
        <dbReference type="ARBA" id="ARBA00023125"/>
    </source>
</evidence>
<evidence type="ECO:0000256" key="6">
    <source>
        <dbReference type="ARBA" id="ARBA00022908"/>
    </source>
</evidence>
<keyword evidence="14" id="KW-1185">Reference proteome</keyword>
<feature type="active site" description="O-(3'-phospho-DNA)-tyrosine intermediate" evidence="10">
    <location>
        <position position="274"/>
    </location>
</feature>
<dbReference type="GO" id="GO:0007059">
    <property type="term" value="P:chromosome segregation"/>
    <property type="evidence" value="ECO:0007669"/>
    <property type="project" value="UniProtKB-UniRule"/>
</dbReference>
<protein>
    <recommendedName>
        <fullName evidence="10">Tyrosine recombinase XerC</fullName>
    </recommendedName>
</protein>
<feature type="active site" evidence="10">
    <location>
        <position position="239"/>
    </location>
</feature>
<organism evidence="13 14">
    <name type="scientific">Pusillibacter faecalis</name>
    <dbReference type="NCBI Taxonomy" id="2714358"/>
    <lineage>
        <taxon>Bacteria</taxon>
        <taxon>Bacillati</taxon>
        <taxon>Bacillota</taxon>
        <taxon>Clostridia</taxon>
        <taxon>Eubacteriales</taxon>
        <taxon>Oscillospiraceae</taxon>
        <taxon>Pusillibacter</taxon>
    </lineage>
</organism>
<proteinExistence type="inferred from homology"/>
<evidence type="ECO:0000256" key="8">
    <source>
        <dbReference type="ARBA" id="ARBA00023172"/>
    </source>
</evidence>
<keyword evidence="9 10" id="KW-0131">Cell cycle</keyword>
<comment type="subcellular location">
    <subcellularLocation>
        <location evidence="1 10">Cytoplasm</location>
    </subcellularLocation>
</comment>
<dbReference type="PANTHER" id="PTHR30349:SF81">
    <property type="entry name" value="TYROSINE RECOMBINASE XERC"/>
    <property type="match status" value="1"/>
</dbReference>
<dbReference type="InterPro" id="IPR050090">
    <property type="entry name" value="Tyrosine_recombinase_XerCD"/>
</dbReference>
<feature type="domain" description="Tyr recombinase" evidence="11">
    <location>
        <begin position="105"/>
        <end position="287"/>
    </location>
</feature>
<dbReference type="RefSeq" id="WP_213543814.1">
    <property type="nucleotide sequence ID" value="NZ_AP023421.1"/>
</dbReference>
<dbReference type="InterPro" id="IPR010998">
    <property type="entry name" value="Integrase_recombinase_N"/>
</dbReference>
<dbReference type="InterPro" id="IPR013762">
    <property type="entry name" value="Integrase-like_cat_sf"/>
</dbReference>
<dbReference type="InterPro" id="IPR011010">
    <property type="entry name" value="DNA_brk_join_enz"/>
</dbReference>
<feature type="active site" evidence="10">
    <location>
        <position position="145"/>
    </location>
</feature>
<geneLocation type="plasmid" evidence="13 14">
    <name>pMM59_01</name>
</geneLocation>
<evidence type="ECO:0000313" key="13">
    <source>
        <dbReference type="EMBL" id="BCK85854.1"/>
    </source>
</evidence>
<evidence type="ECO:0000256" key="1">
    <source>
        <dbReference type="ARBA" id="ARBA00004496"/>
    </source>
</evidence>
<dbReference type="InterPro" id="IPR004107">
    <property type="entry name" value="Integrase_SAM-like_N"/>
</dbReference>
<dbReference type="GO" id="GO:0005737">
    <property type="term" value="C:cytoplasm"/>
    <property type="evidence" value="ECO:0007669"/>
    <property type="project" value="UniProtKB-SubCell"/>
</dbReference>
<evidence type="ECO:0000313" key="14">
    <source>
        <dbReference type="Proteomes" id="UP000679848"/>
    </source>
</evidence>
<keyword evidence="8 10" id="KW-0233">DNA recombination</keyword>
<comment type="function">
    <text evidence="10">Site-specific tyrosine recombinase, which acts by catalyzing the cutting and rejoining of the recombining DNA molecules. The XerC-XerD complex is essential to convert dimers of the bacterial chromosome into monomers to permit their segregation at cell division. It also contributes to the segregational stability of plasmids.</text>
</comment>
<reference evidence="13" key="1">
    <citation type="submission" date="2020-09" db="EMBL/GenBank/DDBJ databases">
        <title>New species isolated from human feces.</title>
        <authorList>
            <person name="Kitahara M."/>
            <person name="Shigeno Y."/>
            <person name="Shime M."/>
            <person name="Matsumoto Y."/>
            <person name="Nakamura S."/>
            <person name="Motooka D."/>
            <person name="Fukuoka S."/>
            <person name="Nishikawa H."/>
            <person name="Benno Y."/>
        </authorList>
    </citation>
    <scope>NUCLEOTIDE SEQUENCE</scope>
    <source>
        <strain evidence="13">MM59</strain>
        <plasmid evidence="13">pMM59_01</plasmid>
    </source>
</reference>
<keyword evidence="6 10" id="KW-0229">DNA integration</keyword>
<keyword evidence="5 10" id="KW-0159">Chromosome partition</keyword>
<dbReference type="InterPro" id="IPR044068">
    <property type="entry name" value="CB"/>
</dbReference>
<dbReference type="InterPro" id="IPR002104">
    <property type="entry name" value="Integrase_catalytic"/>
</dbReference>
<dbReference type="GO" id="GO:0003677">
    <property type="term" value="F:DNA binding"/>
    <property type="evidence" value="ECO:0007669"/>
    <property type="project" value="UniProtKB-UniRule"/>
</dbReference>
<dbReference type="HAMAP" id="MF_01808">
    <property type="entry name" value="Recomb_XerC_XerD"/>
    <property type="match status" value="1"/>
</dbReference>
<dbReference type="Pfam" id="PF02899">
    <property type="entry name" value="Phage_int_SAM_1"/>
    <property type="match status" value="1"/>
</dbReference>
<evidence type="ECO:0000256" key="4">
    <source>
        <dbReference type="ARBA" id="ARBA00022618"/>
    </source>
</evidence>
<evidence type="ECO:0000256" key="5">
    <source>
        <dbReference type="ARBA" id="ARBA00022829"/>
    </source>
</evidence>
<name>A0A830QTS2_9FIRM</name>
<evidence type="ECO:0000259" key="12">
    <source>
        <dbReference type="PROSITE" id="PS51900"/>
    </source>
</evidence>
<dbReference type="CDD" id="cd00798">
    <property type="entry name" value="INT_XerDC_C"/>
    <property type="match status" value="1"/>
</dbReference>
<dbReference type="GO" id="GO:0009037">
    <property type="term" value="F:tyrosine-based site-specific recombinase activity"/>
    <property type="evidence" value="ECO:0007669"/>
    <property type="project" value="UniProtKB-UniRule"/>
</dbReference>
<feature type="domain" description="Core-binding (CB)" evidence="12">
    <location>
        <begin position="1"/>
        <end position="84"/>
    </location>
</feature>
<dbReference type="PANTHER" id="PTHR30349">
    <property type="entry name" value="PHAGE INTEGRASE-RELATED"/>
    <property type="match status" value="1"/>
</dbReference>
<gene>
    <name evidence="13" type="primary">xerD_2</name>
    <name evidence="10" type="synonym">xerC</name>
    <name evidence="13" type="ORF">MM59RIKEN_31730</name>
</gene>
<dbReference type="EMBL" id="AP023421">
    <property type="protein sequence ID" value="BCK85854.1"/>
    <property type="molecule type" value="Genomic_DNA"/>
</dbReference>
<dbReference type="SUPFAM" id="SSF56349">
    <property type="entry name" value="DNA breaking-rejoining enzymes"/>
    <property type="match status" value="1"/>
</dbReference>
<dbReference type="GO" id="GO:0006313">
    <property type="term" value="P:DNA transposition"/>
    <property type="evidence" value="ECO:0007669"/>
    <property type="project" value="UniProtKB-UniRule"/>
</dbReference>
<feature type="active site" evidence="10">
    <location>
        <position position="265"/>
    </location>
</feature>
<feature type="active site" evidence="10">
    <location>
        <position position="242"/>
    </location>
</feature>
<keyword evidence="7 10" id="KW-0238">DNA-binding</keyword>
<comment type="subunit">
    <text evidence="10">Forms a cyclic heterotetrameric complex composed of two molecules of XerC and two molecules of XerD.</text>
</comment>
<dbReference type="Gene3D" id="1.10.443.10">
    <property type="entry name" value="Intergrase catalytic core"/>
    <property type="match status" value="1"/>
</dbReference>
<dbReference type="GO" id="GO:0051301">
    <property type="term" value="P:cell division"/>
    <property type="evidence" value="ECO:0007669"/>
    <property type="project" value="UniProtKB-KW"/>
</dbReference>
<sequence length="293" mass="33292">MDDIARYGAYLANEKNASQNTISSYLRDVTQFAEYLQNTQSCGLRLATGDMIRSYMYWMQGHGKSASSVTRFLASVKSFYNFLVGNRDMKSNPAKGITAAKAERKYPEILTSKEVELFLEQPQCVDAKGFRDHAMLELLYATGIRVSELISLNLGDFNAAGGFIRCESRGKERMIPLYHTAIKAIQDYVKNVRPQLISDSSEEALFVNMNGERMSRQGFWKIIKFYQEKAGIQKDITPHTLRHSFAVHLLENGADLRSIQEMLGHADISSTQIYTHVIKRQLKDVYQKAHPRA</sequence>